<dbReference type="EMBL" id="CAADGD010000090">
    <property type="protein sequence ID" value="VFK71990.1"/>
    <property type="molecule type" value="Genomic_DNA"/>
</dbReference>
<evidence type="ECO:0000313" key="2">
    <source>
        <dbReference type="EMBL" id="VFK71990.1"/>
    </source>
</evidence>
<dbReference type="Gene3D" id="2.60.120.330">
    <property type="entry name" value="B-lactam Antibiotic, Isopenicillin N Synthase, Chain"/>
    <property type="match status" value="1"/>
</dbReference>
<reference evidence="2" key="1">
    <citation type="submission" date="2019-02" db="EMBL/GenBank/DDBJ databases">
        <authorList>
            <person name="Gruber-Vodicka R. H."/>
            <person name="Seah K. B. B."/>
        </authorList>
    </citation>
    <scope>NUCLEOTIDE SEQUENCE</scope>
    <source>
        <strain evidence="2">BECK_BY19</strain>
        <strain evidence="1">BECK_BY8</strain>
    </source>
</reference>
<dbReference type="AlphaFoldDB" id="A0A451B128"/>
<proteinExistence type="predicted"/>
<dbReference type="SUPFAM" id="SSF51197">
    <property type="entry name" value="Clavaminate synthase-like"/>
    <property type="match status" value="1"/>
</dbReference>
<name>A0A451B128_9GAMM</name>
<dbReference type="PANTHER" id="PTHR48420">
    <property type="entry name" value="NON-HAEM DIOXYGENASE N-TERMINAL DOMAIN-CONTAINING PROTEIN"/>
    <property type="match status" value="1"/>
</dbReference>
<sequence>MLEKIGHSNIETVKPVRIDFNRLISTDVEADISESVEKAFGLDGFGGAIITNIPNFKETREKVLRNMYRLSKEPKEFLASISKKTESGLREFGWCEDSDPNPFGKISDKHVSFFSRYPDRIENIWPNTIPRFREDLIELNRLLTPPLLGLLKYFDQYLSRKIEKYKQGKFVDFVFNHYLCDNRLMVYTPLERFDSNEQGEYDWENWHIDLGLMTIVAHPIYLTEKGEKYDLDSTAFLLKDRHGKEHRGIFSEDEFMITAGEAMLIESAGYIPATPHTVKPLPETPKDVYRVQAINFFHPEMNYRMNIPTRESLEEIIERDPCKHGHGQIDSFKEGCYYTEFIDSQIEYYS</sequence>
<gene>
    <name evidence="1" type="ORF">BECKUNK1418G_GA0071005_10896</name>
    <name evidence="2" type="ORF">BECKUNK1418H_GA0071006_10906</name>
</gene>
<accession>A0A451B128</accession>
<protein>
    <submittedName>
        <fullName evidence="2">Isopenicillin N synthase</fullName>
    </submittedName>
</protein>
<dbReference type="PANTHER" id="PTHR48420:SF1">
    <property type="entry name" value="NON-HAEM DIOXYGENASE N-TERMINAL DOMAIN-CONTAINING PROTEIN"/>
    <property type="match status" value="1"/>
</dbReference>
<dbReference type="InterPro" id="IPR027443">
    <property type="entry name" value="IPNS-like_sf"/>
</dbReference>
<evidence type="ECO:0000313" key="1">
    <source>
        <dbReference type="EMBL" id="VFK66355.1"/>
    </source>
</evidence>
<dbReference type="EMBL" id="CAADFZ010000089">
    <property type="protein sequence ID" value="VFK66355.1"/>
    <property type="molecule type" value="Genomic_DNA"/>
</dbReference>
<organism evidence="2">
    <name type="scientific">Candidatus Kentrum sp. UNK</name>
    <dbReference type="NCBI Taxonomy" id="2126344"/>
    <lineage>
        <taxon>Bacteria</taxon>
        <taxon>Pseudomonadati</taxon>
        <taxon>Pseudomonadota</taxon>
        <taxon>Gammaproteobacteria</taxon>
        <taxon>Candidatus Kentrum</taxon>
    </lineage>
</organism>